<evidence type="ECO:0000313" key="2">
    <source>
        <dbReference type="Proteomes" id="UP000034350"/>
    </source>
</evidence>
<sequence>MIVTDMLSIIYTQEEKEKKKMIQNSRDKQVEGKVMKHVKEKDSKMSWTFDNGREKEIQLEKGGGCGAN</sequence>
<dbReference type="EMBL" id="JPQZ01000181">
    <property type="protein sequence ID" value="KKO73905.1"/>
    <property type="molecule type" value="Genomic_DNA"/>
</dbReference>
<comment type="caution">
    <text evidence="1">The sequence shown here is derived from an EMBL/GenBank/DDBJ whole genome shotgun (WGS) entry which is preliminary data.</text>
</comment>
<reference evidence="1 2" key="1">
    <citation type="journal article" date="2015" name="Environ. Microbiol.">
        <title>Genome analyses suggest the presence of polyploidy and recent human-driven expansions in eight global populations of the honeybee pathogen Nosema ceranae.</title>
        <authorList>
            <person name="Pelin A."/>
            <person name="Selman M."/>
            <person name="Aris-Brosou S."/>
            <person name="Farinelli L."/>
            <person name="Corradi N."/>
        </authorList>
    </citation>
    <scope>NUCLEOTIDE SEQUENCE [LARGE SCALE GENOMIC DNA]</scope>
    <source>
        <strain evidence="1 2">PA08 1199</strain>
    </source>
</reference>
<dbReference type="RefSeq" id="XP_024329647.1">
    <property type="nucleotide sequence ID" value="XM_024474308.1"/>
</dbReference>
<keyword evidence="2" id="KW-1185">Reference proteome</keyword>
<gene>
    <name evidence="1" type="ORF">AAJ76_1810003442</name>
</gene>
<protein>
    <submittedName>
        <fullName evidence="1">Uncharacterized protein</fullName>
    </submittedName>
</protein>
<name>A0A0F9WAF1_9MICR</name>
<proteinExistence type="predicted"/>
<dbReference type="VEuPathDB" id="MicrosporidiaDB:AAJ76_1810003442"/>
<dbReference type="GeneID" id="36319224"/>
<accession>A0A0F9WAF1</accession>
<dbReference type="Proteomes" id="UP000034350">
    <property type="component" value="Unassembled WGS sequence"/>
</dbReference>
<dbReference type="AlphaFoldDB" id="A0A0F9WAF1"/>
<organism evidence="1 2">
    <name type="scientific">Vairimorpha ceranae</name>
    <dbReference type="NCBI Taxonomy" id="40302"/>
    <lineage>
        <taxon>Eukaryota</taxon>
        <taxon>Fungi</taxon>
        <taxon>Fungi incertae sedis</taxon>
        <taxon>Microsporidia</taxon>
        <taxon>Nosematidae</taxon>
        <taxon>Vairimorpha</taxon>
    </lineage>
</organism>
<evidence type="ECO:0000313" key="1">
    <source>
        <dbReference type="EMBL" id="KKO73905.1"/>
    </source>
</evidence>